<dbReference type="EMBL" id="CP043505">
    <property type="protein sequence ID" value="QEO14143.1"/>
    <property type="molecule type" value="Genomic_DNA"/>
</dbReference>
<accession>A0A5C1YDG2</accession>
<dbReference type="OrthoDB" id="9342873at2"/>
<gene>
    <name evidence="1" type="ORF">FLP10_06705</name>
</gene>
<protein>
    <submittedName>
        <fullName evidence="1">Amino acid deaminase</fullName>
    </submittedName>
</protein>
<sequence>MSADRLIALDRAAELAVADDLPGALALLPWLVSSIALDRASGGFDAWGRSTVIDEHAGEVLRRSTFEGLHAIAGLGEDAAWPIGNAGLLHVYGYLLSTVPTPWGLKRERWLGGELANAYGGPPERFHPWAGPGTLLERVTADASELLSRPDARRRTRRVDGVDTVIAVSPATDVPGRPAALAYGLDDGRGIRIVTTFPVASDPAAVLEEFETSAPGLRWNAAPPLAP</sequence>
<proteinExistence type="predicted"/>
<dbReference type="AlphaFoldDB" id="A0A5C1YDG2"/>
<evidence type="ECO:0000313" key="2">
    <source>
        <dbReference type="Proteomes" id="UP000324678"/>
    </source>
</evidence>
<name>A0A5C1YDG2_9MICO</name>
<reference evidence="1 2" key="1">
    <citation type="submission" date="2019-09" db="EMBL/GenBank/DDBJ databases">
        <title>Genome sequencing of strain KACC 19306.</title>
        <authorList>
            <person name="Heo J."/>
            <person name="Kim S.-J."/>
            <person name="Kim J.-S."/>
            <person name="Hong S.-B."/>
            <person name="Kwon S.-W."/>
        </authorList>
    </citation>
    <scope>NUCLEOTIDE SEQUENCE [LARGE SCALE GENOMIC DNA]</scope>
    <source>
        <strain evidence="1 2">KACC 19306</strain>
    </source>
</reference>
<dbReference type="Proteomes" id="UP000324678">
    <property type="component" value="Chromosome"/>
</dbReference>
<keyword evidence="2" id="KW-1185">Reference proteome</keyword>
<evidence type="ECO:0000313" key="1">
    <source>
        <dbReference type="EMBL" id="QEO14143.1"/>
    </source>
</evidence>
<dbReference type="RefSeq" id="WP_149160165.1">
    <property type="nucleotide sequence ID" value="NZ_CP043505.1"/>
</dbReference>
<organism evidence="1 2">
    <name type="scientific">Agromyces intestinalis</name>
    <dbReference type="NCBI Taxonomy" id="2592652"/>
    <lineage>
        <taxon>Bacteria</taxon>
        <taxon>Bacillati</taxon>
        <taxon>Actinomycetota</taxon>
        <taxon>Actinomycetes</taxon>
        <taxon>Micrococcales</taxon>
        <taxon>Microbacteriaceae</taxon>
        <taxon>Agromyces</taxon>
    </lineage>
</organism>
<dbReference type="KEGG" id="ail:FLP10_06705"/>